<sequence>MLPPLNTRLRRAIVSNHLSLVKRIVHNNPTLLQNPDYDDKSNTSLHLAAKHGHYGIAEYLIDAGHEDQGISRNSDWDTPLMLASEAKQVDVGEMLITQFPRCASWTNRKGMDALMTSARSGALHLVELLLRSHPPADATAHDDDGNTALHHASAAGELKALRLLLHFGASPLAQNNYSWTPIAYSATSAAEAYFKQLVAEFERRRVEDLNQQREREREKGRQRVGGVRLVTQDDAGSPIGGAQRDETIPVGHLVQEAGQVQEIEVVFLCNHFNLNPSRTSCDKWSCAVARRLLDFYDKPKIIYEDKPSTIRLQQPQDAAFKSEGLARPTQNSVHLIISPFRPIS</sequence>
<dbReference type="PANTHER" id="PTHR24198:SF165">
    <property type="entry name" value="ANKYRIN REPEAT-CONTAINING PROTEIN-RELATED"/>
    <property type="match status" value="1"/>
</dbReference>
<dbReference type="Proteomes" id="UP000447873">
    <property type="component" value="Unassembled WGS sequence"/>
</dbReference>
<evidence type="ECO:0000256" key="3">
    <source>
        <dbReference type="PROSITE-ProRule" id="PRU00023"/>
    </source>
</evidence>
<gene>
    <name evidence="4" type="ORF">BLS_005331</name>
    <name evidence="5" type="ORF">EG328_001725</name>
</gene>
<evidence type="ECO:0000256" key="2">
    <source>
        <dbReference type="ARBA" id="ARBA00023043"/>
    </source>
</evidence>
<evidence type="ECO:0000313" key="5">
    <source>
        <dbReference type="EMBL" id="KAE9978021.1"/>
    </source>
</evidence>
<keyword evidence="2 3" id="KW-0040">ANK repeat</keyword>
<dbReference type="Pfam" id="PF12796">
    <property type="entry name" value="Ank_2"/>
    <property type="match status" value="2"/>
</dbReference>
<dbReference type="PROSITE" id="PS50297">
    <property type="entry name" value="ANK_REP_REGION"/>
    <property type="match status" value="2"/>
</dbReference>
<dbReference type="EMBL" id="WNWS01000143">
    <property type="protein sequence ID" value="KAE9978021.1"/>
    <property type="molecule type" value="Genomic_DNA"/>
</dbReference>
<dbReference type="PROSITE" id="PS50088">
    <property type="entry name" value="ANK_REPEAT"/>
    <property type="match status" value="2"/>
</dbReference>
<dbReference type="SMART" id="SM00248">
    <property type="entry name" value="ANK"/>
    <property type="match status" value="5"/>
</dbReference>
<dbReference type="InterPro" id="IPR036770">
    <property type="entry name" value="Ankyrin_rpt-contain_sf"/>
</dbReference>
<feature type="repeat" description="ANK" evidence="3">
    <location>
        <begin position="40"/>
        <end position="64"/>
    </location>
</feature>
<comment type="caution">
    <text evidence="4">The sequence shown here is derived from an EMBL/GenBank/DDBJ whole genome shotgun (WGS) entry which is preliminary data.</text>
</comment>
<protein>
    <recommendedName>
        <fullName evidence="8">Ankyrin</fullName>
    </recommendedName>
</protein>
<evidence type="ECO:0000313" key="4">
    <source>
        <dbReference type="EMBL" id="KAE9969525.1"/>
    </source>
</evidence>
<dbReference type="Gene3D" id="1.25.40.20">
    <property type="entry name" value="Ankyrin repeat-containing domain"/>
    <property type="match status" value="1"/>
</dbReference>
<proteinExistence type="predicted"/>
<name>A0A8H3UH38_VENIN</name>
<feature type="repeat" description="ANK" evidence="3">
    <location>
        <begin position="144"/>
        <end position="176"/>
    </location>
</feature>
<dbReference type="InterPro" id="IPR002110">
    <property type="entry name" value="Ankyrin_rpt"/>
</dbReference>
<dbReference type="EMBL" id="WNWQ01000365">
    <property type="protein sequence ID" value="KAE9969525.1"/>
    <property type="molecule type" value="Genomic_DNA"/>
</dbReference>
<dbReference type="Proteomes" id="UP000433883">
    <property type="component" value="Unassembled WGS sequence"/>
</dbReference>
<evidence type="ECO:0008006" key="8">
    <source>
        <dbReference type="Google" id="ProtNLM"/>
    </source>
</evidence>
<accession>A0A8H3UH38</accession>
<evidence type="ECO:0000256" key="1">
    <source>
        <dbReference type="ARBA" id="ARBA00022737"/>
    </source>
</evidence>
<dbReference type="AlphaFoldDB" id="A0A8H3UH38"/>
<reference evidence="4 6" key="1">
    <citation type="submission" date="2019-11" db="EMBL/GenBank/DDBJ databases">
        <title>Venturia inaequalis Genome Resource.</title>
        <authorList>
            <person name="Lichtner F.J."/>
        </authorList>
    </citation>
    <scope>NUCLEOTIDE SEQUENCE [LARGE SCALE GENOMIC DNA]</scope>
    <source>
        <strain evidence="5 7">120213</strain>
        <strain evidence="4">Bline_iso_100314</strain>
    </source>
</reference>
<dbReference type="SUPFAM" id="SSF48403">
    <property type="entry name" value="Ankyrin repeat"/>
    <property type="match status" value="1"/>
</dbReference>
<organism evidence="4 6">
    <name type="scientific">Venturia inaequalis</name>
    <name type="common">Apple scab fungus</name>
    <dbReference type="NCBI Taxonomy" id="5025"/>
    <lineage>
        <taxon>Eukaryota</taxon>
        <taxon>Fungi</taxon>
        <taxon>Dikarya</taxon>
        <taxon>Ascomycota</taxon>
        <taxon>Pezizomycotina</taxon>
        <taxon>Dothideomycetes</taxon>
        <taxon>Pleosporomycetidae</taxon>
        <taxon>Venturiales</taxon>
        <taxon>Venturiaceae</taxon>
        <taxon>Venturia</taxon>
    </lineage>
</organism>
<dbReference type="PANTHER" id="PTHR24198">
    <property type="entry name" value="ANKYRIN REPEAT AND PROTEIN KINASE DOMAIN-CONTAINING PROTEIN"/>
    <property type="match status" value="1"/>
</dbReference>
<evidence type="ECO:0000313" key="7">
    <source>
        <dbReference type="Proteomes" id="UP000447873"/>
    </source>
</evidence>
<keyword evidence="1" id="KW-0677">Repeat</keyword>
<evidence type="ECO:0000313" key="6">
    <source>
        <dbReference type="Proteomes" id="UP000433883"/>
    </source>
</evidence>